<dbReference type="InterPro" id="IPR008268">
    <property type="entry name" value="Peptidase_S16_AS"/>
</dbReference>
<feature type="domain" description="Lon proteolytic" evidence="11">
    <location>
        <begin position="770"/>
        <end position="902"/>
    </location>
</feature>
<evidence type="ECO:0000256" key="8">
    <source>
        <dbReference type="RuleBase" id="RU000591"/>
    </source>
</evidence>
<dbReference type="FunFam" id="3.40.50.300:FF:000021">
    <property type="entry name" value="Lon protease homolog"/>
    <property type="match status" value="1"/>
</dbReference>
<dbReference type="Gene3D" id="3.40.50.300">
    <property type="entry name" value="P-loop containing nucleotide triphosphate hydrolases"/>
    <property type="match status" value="1"/>
</dbReference>
<dbReference type="SUPFAM" id="SSF48452">
    <property type="entry name" value="TPR-like"/>
    <property type="match status" value="3"/>
</dbReference>
<dbReference type="PROSITE" id="PS51787">
    <property type="entry name" value="LON_N"/>
    <property type="match status" value="1"/>
</dbReference>
<name>A0AAD5UWE3_9APHY</name>
<feature type="region of interest" description="Disordered" evidence="10">
    <location>
        <begin position="261"/>
        <end position="301"/>
    </location>
</feature>
<evidence type="ECO:0000256" key="5">
    <source>
        <dbReference type="ARBA" id="ARBA00022840"/>
    </source>
</evidence>
<evidence type="ECO:0000256" key="2">
    <source>
        <dbReference type="ARBA" id="ARBA00022741"/>
    </source>
</evidence>
<organism evidence="13 14">
    <name type="scientific">Meripilus lineatus</name>
    <dbReference type="NCBI Taxonomy" id="2056292"/>
    <lineage>
        <taxon>Eukaryota</taxon>
        <taxon>Fungi</taxon>
        <taxon>Dikarya</taxon>
        <taxon>Basidiomycota</taxon>
        <taxon>Agaricomycotina</taxon>
        <taxon>Agaricomycetes</taxon>
        <taxon>Polyporales</taxon>
        <taxon>Meripilaceae</taxon>
        <taxon>Meripilus</taxon>
    </lineage>
</organism>
<comment type="similarity">
    <text evidence="8">Belongs to the peptidase S16 family.</text>
</comment>
<dbReference type="Gene3D" id="1.20.58.1480">
    <property type="match status" value="1"/>
</dbReference>
<comment type="caution">
    <text evidence="7">Lacks conserved residue(s) required for the propagation of feature annotation.</text>
</comment>
<dbReference type="Pfam" id="PF00004">
    <property type="entry name" value="AAA"/>
    <property type="match status" value="1"/>
</dbReference>
<dbReference type="Gene3D" id="1.25.40.10">
    <property type="entry name" value="Tetratricopeptide repeat domain"/>
    <property type="match status" value="3"/>
</dbReference>
<evidence type="ECO:0000256" key="3">
    <source>
        <dbReference type="ARBA" id="ARBA00022801"/>
    </source>
</evidence>
<dbReference type="GO" id="GO:0030163">
    <property type="term" value="P:protein catabolic process"/>
    <property type="evidence" value="ECO:0007669"/>
    <property type="project" value="InterPro"/>
</dbReference>
<keyword evidence="1 8" id="KW-0645">Protease</keyword>
<dbReference type="Proteomes" id="UP001212997">
    <property type="component" value="Unassembled WGS sequence"/>
</dbReference>
<dbReference type="Pfam" id="PF02190">
    <property type="entry name" value="LON_substr_bdg"/>
    <property type="match status" value="1"/>
</dbReference>
<dbReference type="InterPro" id="IPR003959">
    <property type="entry name" value="ATPase_AAA_core"/>
</dbReference>
<dbReference type="InterPro" id="IPR020568">
    <property type="entry name" value="Ribosomal_Su5_D2-typ_SF"/>
</dbReference>
<evidence type="ECO:0000259" key="11">
    <source>
        <dbReference type="PROSITE" id="PS51786"/>
    </source>
</evidence>
<evidence type="ECO:0000256" key="10">
    <source>
        <dbReference type="SAM" id="MobiDB-lite"/>
    </source>
</evidence>
<comment type="catalytic activity">
    <reaction evidence="6">
        <text>Hydrolysis of proteins in presence of ATP.</text>
        <dbReference type="EC" id="3.4.21.53"/>
    </reaction>
</comment>
<keyword evidence="2 8" id="KW-0547">Nucleotide-binding</keyword>
<protein>
    <recommendedName>
        <fullName evidence="9">Lon protease homolog</fullName>
        <ecNumber evidence="9">3.4.21.-</ecNumber>
    </recommendedName>
</protein>
<dbReference type="SMART" id="SM00382">
    <property type="entry name" value="AAA"/>
    <property type="match status" value="1"/>
</dbReference>
<evidence type="ECO:0000313" key="13">
    <source>
        <dbReference type="EMBL" id="KAJ3479589.1"/>
    </source>
</evidence>
<dbReference type="SUPFAM" id="SSF54211">
    <property type="entry name" value="Ribosomal protein S5 domain 2-like"/>
    <property type="match status" value="2"/>
</dbReference>
<dbReference type="InterPro" id="IPR003593">
    <property type="entry name" value="AAA+_ATPase"/>
</dbReference>
<dbReference type="InterPro" id="IPR008269">
    <property type="entry name" value="Lon_proteolytic"/>
</dbReference>
<dbReference type="Gene3D" id="1.20.5.5270">
    <property type="match status" value="1"/>
</dbReference>
<evidence type="ECO:0000256" key="4">
    <source>
        <dbReference type="ARBA" id="ARBA00022825"/>
    </source>
</evidence>
<dbReference type="GO" id="GO:0004252">
    <property type="term" value="F:serine-type endopeptidase activity"/>
    <property type="evidence" value="ECO:0007669"/>
    <property type="project" value="UniProtKB-EC"/>
</dbReference>
<evidence type="ECO:0000256" key="9">
    <source>
        <dbReference type="RuleBase" id="RU000592"/>
    </source>
</evidence>
<keyword evidence="14" id="KW-1185">Reference proteome</keyword>
<comment type="caution">
    <text evidence="13">The sequence shown here is derived from an EMBL/GenBank/DDBJ whole genome shotgun (WGS) entry which is preliminary data.</text>
</comment>
<dbReference type="GO" id="GO:0016887">
    <property type="term" value="F:ATP hydrolysis activity"/>
    <property type="evidence" value="ECO:0007669"/>
    <property type="project" value="InterPro"/>
</dbReference>
<dbReference type="SMART" id="SM00464">
    <property type="entry name" value="LON"/>
    <property type="match status" value="1"/>
</dbReference>
<evidence type="ECO:0000259" key="12">
    <source>
        <dbReference type="PROSITE" id="PS51787"/>
    </source>
</evidence>
<evidence type="ECO:0000256" key="7">
    <source>
        <dbReference type="PROSITE-ProRule" id="PRU01122"/>
    </source>
</evidence>
<feature type="compositionally biased region" description="Polar residues" evidence="10">
    <location>
        <begin position="837"/>
        <end position="847"/>
    </location>
</feature>
<dbReference type="InterPro" id="IPR014721">
    <property type="entry name" value="Ribsml_uS5_D2-typ_fold_subgr"/>
</dbReference>
<dbReference type="PANTHER" id="PTHR10046">
    <property type="entry name" value="ATP DEPENDENT LON PROTEASE FAMILY MEMBER"/>
    <property type="match status" value="1"/>
</dbReference>
<reference evidence="13" key="1">
    <citation type="submission" date="2022-07" db="EMBL/GenBank/DDBJ databases">
        <title>Genome Sequence of Physisporinus lineatus.</title>
        <authorList>
            <person name="Buettner E."/>
        </authorList>
    </citation>
    <scope>NUCLEOTIDE SEQUENCE</scope>
    <source>
        <strain evidence="13">VT162</strain>
    </source>
</reference>
<dbReference type="Pfam" id="PF22667">
    <property type="entry name" value="Lon_lid"/>
    <property type="match status" value="1"/>
</dbReference>
<gene>
    <name evidence="13" type="ORF">NLI96_g8950</name>
</gene>
<dbReference type="Gene3D" id="3.30.230.10">
    <property type="match status" value="2"/>
</dbReference>
<dbReference type="InterPro" id="IPR003111">
    <property type="entry name" value="Lon_prtase_N"/>
</dbReference>
<feature type="compositionally biased region" description="Low complexity" evidence="10">
    <location>
        <begin position="261"/>
        <end position="289"/>
    </location>
</feature>
<dbReference type="GO" id="GO:0006508">
    <property type="term" value="P:proteolysis"/>
    <property type="evidence" value="ECO:0007669"/>
    <property type="project" value="UniProtKB-KW"/>
</dbReference>
<feature type="domain" description="Lon N-terminal" evidence="12">
    <location>
        <begin position="6"/>
        <end position="220"/>
    </location>
</feature>
<dbReference type="Pfam" id="PF05362">
    <property type="entry name" value="Lon_C"/>
    <property type="match status" value="3"/>
</dbReference>
<accession>A0AAD5UWE3</accession>
<dbReference type="PRINTS" id="PR00830">
    <property type="entry name" value="ENDOLAPTASE"/>
</dbReference>
<dbReference type="SMART" id="SM00028">
    <property type="entry name" value="TPR"/>
    <property type="match status" value="3"/>
</dbReference>
<dbReference type="EMBL" id="JANAWD010000429">
    <property type="protein sequence ID" value="KAJ3479589.1"/>
    <property type="molecule type" value="Genomic_DNA"/>
</dbReference>
<dbReference type="PROSITE" id="PS51786">
    <property type="entry name" value="LON_PROTEOLYTIC"/>
    <property type="match status" value="1"/>
</dbReference>
<keyword evidence="4 8" id="KW-0720">Serine protease</keyword>
<proteinExistence type="inferred from homology"/>
<evidence type="ECO:0000256" key="1">
    <source>
        <dbReference type="ARBA" id="ARBA00022670"/>
    </source>
</evidence>
<dbReference type="GO" id="GO:0005524">
    <property type="term" value="F:ATP binding"/>
    <property type="evidence" value="ECO:0007669"/>
    <property type="project" value="UniProtKB-KW"/>
</dbReference>
<dbReference type="PROSITE" id="PS01046">
    <property type="entry name" value="LON_SER"/>
    <property type="match status" value="1"/>
</dbReference>
<keyword evidence="3 8" id="KW-0378">Hydrolase</keyword>
<dbReference type="InterPro" id="IPR054594">
    <property type="entry name" value="Lon_lid"/>
</dbReference>
<keyword evidence="5 8" id="KW-0067">ATP-binding</keyword>
<dbReference type="InterPro" id="IPR019734">
    <property type="entry name" value="TPR_rpt"/>
</dbReference>
<evidence type="ECO:0000256" key="6">
    <source>
        <dbReference type="ARBA" id="ARBA00050665"/>
    </source>
</evidence>
<dbReference type="SUPFAM" id="SSF52540">
    <property type="entry name" value="P-loop containing nucleoside triphosphate hydrolases"/>
    <property type="match status" value="1"/>
</dbReference>
<dbReference type="SUPFAM" id="SSF88697">
    <property type="entry name" value="PUA domain-like"/>
    <property type="match status" value="1"/>
</dbReference>
<evidence type="ECO:0000313" key="14">
    <source>
        <dbReference type="Proteomes" id="UP001212997"/>
    </source>
</evidence>
<dbReference type="InterPro" id="IPR015947">
    <property type="entry name" value="PUA-like_sf"/>
</dbReference>
<dbReference type="InterPro" id="IPR027417">
    <property type="entry name" value="P-loop_NTPase"/>
</dbReference>
<dbReference type="CDD" id="cd19500">
    <property type="entry name" value="RecA-like_Lon"/>
    <property type="match status" value="1"/>
</dbReference>
<dbReference type="GO" id="GO:0004176">
    <property type="term" value="F:ATP-dependent peptidase activity"/>
    <property type="evidence" value="ECO:0007669"/>
    <property type="project" value="InterPro"/>
</dbReference>
<sequence>MTLPTLPVLALPHPLVLLPTARITLPVHRLTGEALLNLVQESEAQPVIAAVPLASPEAPIHGWGVAARITRLIKPPSKNPKQPFLLSLHGITRIRIFEAANSESQDQVVSISPDGGLQERKVEYAPPDGVPSMEWVVKFKTAALRLLDHLARDTTQQTKRDTYNKVASMLEEMSDQRAPWMADVMVASVNGDYADKLDFLSATDADERLARATALFVKQASISEVSKKIAQSVDESLSKQQKEFFLRQQLAAIQRELANLSRSSHSNNSNNGNSNPTSNNSNISVGGSSPLNGANLGPVNELDDDEQAEVDDLAEVKAKILAMAVGSEERKMGAREFKRLKRIPQGSVEHGVIRNYLEWLTSIPWPSSSTTPTTSQTLTALRSPTFLPTARAQLDADHFGLEKIKKRLIEYLAVVRLKELQHEREVLKQSKLQAMVEEKKAQEERAKKVIEIRDTDPMGAHIDAMFPGAGATPLQVVPKRSVGEGGKVVKKGVKGPILLFVGPPGTGKTSLGHSIAKALDRPFQRISLGGVRDEAEIRGHRRTYVASGPGMIVQALRKAGRPDPVILLDEVDKVSHSNFHGDPAAALLEVLDPEQNHTFNDHYINVPIDLSQVLFICTSNTLETISAPLLDRCEVIQLSGYTYNEKMHIARRYLLPKQLEANGLTKDHLSITEPALLDIATMYTREAGVRSLERAIGAVVRYKAVEWAELDDGGSAEVAVPATTSPNPTNSALTRLDPAKKPFKRTVDETELEKILGIPRYDLATERDLESRRGLVYGLVVSSLGEGSIMPVETMFVPGGSGKLKLTGSLGDVIKESAEIALSWVKRRASELGVSGAGSTTSHSANAGGSGSERQIVHRGNVDPLKNVSLDGDGVGGAVDVHCHLPSGAVRKDGPSAGVAMVYYALRGQANMKKVILPWANRKDVEYDVPIEVKTAMQFVFVRTVEEALEAAFGKGVLGWRNGVVLMESRLYQLKWNVAKSLVVLPETPALTVGPPLQVQKHIFVSTIFSAQRSGVGLVDCQHLQSVMIARTLTYPHSSYRNRPRIHSIILYVVVSTSNPHIISLASFNLAMSPQTAESEYRSEALLSCRRQSSADMNFPTRLDGFAHTQQFGPRIPYDLQEQVVKSLFSESEGKWPEADSLANCAATCRDWKKIAIPGLYKRIEIIGRNKYQILKNTLRKNEIGLRVHTLSIHDVTPEERISRAALHTLPQRLDQLKELLMFGPYGSENAVFHVHPTLFVTLSQFRSVRRLHLQQIVLASLDALRRIVATLPNVETAVFRSISWKTSESAQFRPLHNATSWQLSQFSLCDCSSDFVAPLFWAMPPRNASESSRRRSLQRANGFHPSIHEADVLPILELAKFVLNPPEKMVGSICWEWRFLGGQEGWCLECCIDERRSSDSLTCVYFYFSPQHLNTNPVGSQLAGRVNSIEILTNEQTGFDAKQLNSLLEDFECFRRVILKFGRVGPNARLQMIANQIPALAMPGSQMWCNGVLYGSDNHTMAALSEPLIRSERQQDVCTQIRTWIVSQRILLLYSLIGLSNHPCVRMETERRVDVSKGQVRIYRELANVGHDRHDGMSAKRRARALNRANKAEQCGRALQYQQDQMGAMITHALRNDSPYKFRPRLLDALSNTASDLRRLGRREEALEYSKEEVDLSRILAKEDSSTFRPRLADALSNAASDLRRLGRCEAALEHDKEEVYLRRILAKNDPSTSRPCLADALSNTASDLRRLGRCEEALEYGKEEVDLTRILAQEDPSTFRPRLVDALRNTASDFGRLGQHEEGSGHGKAGPERIFKSLSTIPVVFKFRDPDASRRCKEVLEYCKEEMNLVRILAEDDPSAYRPRLAEVLGNTASYLSRFGRHNEALKYGEEGLNLSRMLAEDDPSTYRPHLAKALRNTASYLRHLGRFKEASEHDKEEANLNRILSMRGASTFRPRVADALINTTSDFNRSGRYEEGVNIARILAAEDPYAFQPRLAHSNPRERYEEALKYCEEVVNLTRTHAEDDPSTYRPRLAEALINTASYLSQLGRDEEALKYGEEGLKLSRTLARDDPYAFRPYLADALRNSAFYLMQVGLHKEALDVEFQDWRRRYDAAAEIRSDRGGEQWRLSEI</sequence>
<feature type="region of interest" description="Disordered" evidence="10">
    <location>
        <begin position="833"/>
        <end position="856"/>
    </location>
</feature>
<dbReference type="InterPro" id="IPR027065">
    <property type="entry name" value="Lon_Prtase"/>
</dbReference>
<dbReference type="InterPro" id="IPR011990">
    <property type="entry name" value="TPR-like_helical_dom_sf"/>
</dbReference>
<dbReference type="Gene3D" id="1.10.8.60">
    <property type="match status" value="1"/>
</dbReference>
<dbReference type="EC" id="3.4.21.-" evidence="9"/>